<proteinExistence type="predicted"/>
<dbReference type="EMBL" id="MU276153">
    <property type="protein sequence ID" value="KAI0041000.1"/>
    <property type="molecule type" value="Genomic_DNA"/>
</dbReference>
<keyword evidence="2" id="KW-1185">Reference proteome</keyword>
<sequence>MFAYPPRPPRLPIPSPQHSAPACKPVNLPTEVILTILEAAYLTPTLQPDRRLLTTASGVCRSWSGPAQALLFRDVVLHSELAYAAFMSATRPCTPRGLAHARCVRTLHAIVDNAQPGGLRAVSFAGAVGRCPNLQDVDLSCFGAPPVPESESAPTASRTSTAPSGAGAHAFFDAHALALLRTGPALASLRLANWSHDPALLAQLLAVYPAVRALALRGTAAGLRRVPAGPLPHGLRLTLQPPAPPALLRWLADCPAPALRTLEFTRQPPAAVLERLLAAHGPTLRALAVPSLLASARALVRARCPRLAVLRVEHPWTSPAVFKDAPPACALRRVAFGADADTPLRPVIEFVRAQPGVERVLMMLWTRRAGEQARPAHPQLDELREVCAQRGVQFAVETDARVFRAVGASRAFFDV</sequence>
<comment type="caution">
    <text evidence="1">The sequence shown here is derived from an EMBL/GenBank/DDBJ whole genome shotgun (WGS) entry which is preliminary data.</text>
</comment>
<name>A0ACB8RAN5_9AGAM</name>
<reference evidence="1" key="1">
    <citation type="submission" date="2021-02" db="EMBL/GenBank/DDBJ databases">
        <authorList>
            <consortium name="DOE Joint Genome Institute"/>
            <person name="Ahrendt S."/>
            <person name="Looney B.P."/>
            <person name="Miyauchi S."/>
            <person name="Morin E."/>
            <person name="Drula E."/>
            <person name="Courty P.E."/>
            <person name="Chicoki N."/>
            <person name="Fauchery L."/>
            <person name="Kohler A."/>
            <person name="Kuo A."/>
            <person name="Labutti K."/>
            <person name="Pangilinan J."/>
            <person name="Lipzen A."/>
            <person name="Riley R."/>
            <person name="Andreopoulos W."/>
            <person name="He G."/>
            <person name="Johnson J."/>
            <person name="Barry K.W."/>
            <person name="Grigoriev I.V."/>
            <person name="Nagy L."/>
            <person name="Hibbett D."/>
            <person name="Henrissat B."/>
            <person name="Matheny P.B."/>
            <person name="Labbe J."/>
            <person name="Martin F."/>
        </authorList>
    </citation>
    <scope>NUCLEOTIDE SEQUENCE</scope>
    <source>
        <strain evidence="1">FP105234-sp</strain>
    </source>
</reference>
<dbReference type="Proteomes" id="UP000814033">
    <property type="component" value="Unassembled WGS sequence"/>
</dbReference>
<organism evidence="1 2">
    <name type="scientific">Auriscalpium vulgare</name>
    <dbReference type="NCBI Taxonomy" id="40419"/>
    <lineage>
        <taxon>Eukaryota</taxon>
        <taxon>Fungi</taxon>
        <taxon>Dikarya</taxon>
        <taxon>Basidiomycota</taxon>
        <taxon>Agaricomycotina</taxon>
        <taxon>Agaricomycetes</taxon>
        <taxon>Russulales</taxon>
        <taxon>Auriscalpiaceae</taxon>
        <taxon>Auriscalpium</taxon>
    </lineage>
</organism>
<gene>
    <name evidence="1" type="ORF">FA95DRAFT_1502018</name>
</gene>
<evidence type="ECO:0000313" key="2">
    <source>
        <dbReference type="Proteomes" id="UP000814033"/>
    </source>
</evidence>
<protein>
    <submittedName>
        <fullName evidence="1">Uncharacterized protein</fullName>
    </submittedName>
</protein>
<evidence type="ECO:0000313" key="1">
    <source>
        <dbReference type="EMBL" id="KAI0041000.1"/>
    </source>
</evidence>
<reference evidence="1" key="2">
    <citation type="journal article" date="2022" name="New Phytol.">
        <title>Evolutionary transition to the ectomycorrhizal habit in the genomes of a hyperdiverse lineage of mushroom-forming fungi.</title>
        <authorList>
            <person name="Looney B."/>
            <person name="Miyauchi S."/>
            <person name="Morin E."/>
            <person name="Drula E."/>
            <person name="Courty P.E."/>
            <person name="Kohler A."/>
            <person name="Kuo A."/>
            <person name="LaButti K."/>
            <person name="Pangilinan J."/>
            <person name="Lipzen A."/>
            <person name="Riley R."/>
            <person name="Andreopoulos W."/>
            <person name="He G."/>
            <person name="Johnson J."/>
            <person name="Nolan M."/>
            <person name="Tritt A."/>
            <person name="Barry K.W."/>
            <person name="Grigoriev I.V."/>
            <person name="Nagy L.G."/>
            <person name="Hibbett D."/>
            <person name="Henrissat B."/>
            <person name="Matheny P.B."/>
            <person name="Labbe J."/>
            <person name="Martin F.M."/>
        </authorList>
    </citation>
    <scope>NUCLEOTIDE SEQUENCE</scope>
    <source>
        <strain evidence="1">FP105234-sp</strain>
    </source>
</reference>
<accession>A0ACB8RAN5</accession>